<evidence type="ECO:0000313" key="4">
    <source>
        <dbReference type="Proteomes" id="UP001225034"/>
    </source>
</evidence>
<evidence type="ECO:0000259" key="2">
    <source>
        <dbReference type="Pfam" id="PF10400"/>
    </source>
</evidence>
<sequence length="182" mass="21456">MSLQYALLGIISKKPATGYDVVRIFKEQMVYFWNSTHSQIYTELHKMETKGLIHHELVIQHTSPNKKIYSLTDQGRKDLVQWAIEQPLKPAKIKDEFLIKTAAFNVLTVQDMIKLIDDVIERENKVLEMTNSWREHYINQEENDLGTMLTIEYGIRYSKMYLDWCTWAKDYIENSFLNKGSS</sequence>
<organism evidence="3 4">
    <name type="scientific">Alkalicoccobacillus murimartini</name>
    <dbReference type="NCBI Taxonomy" id="171685"/>
    <lineage>
        <taxon>Bacteria</taxon>
        <taxon>Bacillati</taxon>
        <taxon>Bacillota</taxon>
        <taxon>Bacilli</taxon>
        <taxon>Bacillales</taxon>
        <taxon>Bacillaceae</taxon>
        <taxon>Alkalicoccobacillus</taxon>
    </lineage>
</organism>
<protein>
    <submittedName>
        <fullName evidence="3">DNA-binding PadR family transcriptional regulator</fullName>
    </submittedName>
</protein>
<dbReference type="GO" id="GO:0003677">
    <property type="term" value="F:DNA binding"/>
    <property type="evidence" value="ECO:0007669"/>
    <property type="project" value="UniProtKB-KW"/>
</dbReference>
<dbReference type="InterPro" id="IPR005149">
    <property type="entry name" value="Tscrpt_reg_PadR_N"/>
</dbReference>
<dbReference type="InterPro" id="IPR036388">
    <property type="entry name" value="WH-like_DNA-bd_sf"/>
</dbReference>
<dbReference type="SUPFAM" id="SSF46785">
    <property type="entry name" value="Winged helix' DNA-binding domain"/>
    <property type="match status" value="1"/>
</dbReference>
<dbReference type="EMBL" id="JAUSUA010000006">
    <property type="protein sequence ID" value="MDQ0208665.1"/>
    <property type="molecule type" value="Genomic_DNA"/>
</dbReference>
<feature type="domain" description="Transcription regulator PadR C-terminal" evidence="2">
    <location>
        <begin position="93"/>
        <end position="171"/>
    </location>
</feature>
<proteinExistence type="predicted"/>
<keyword evidence="4" id="KW-1185">Reference proteome</keyword>
<evidence type="ECO:0000259" key="1">
    <source>
        <dbReference type="Pfam" id="PF03551"/>
    </source>
</evidence>
<comment type="caution">
    <text evidence="3">The sequence shown here is derived from an EMBL/GenBank/DDBJ whole genome shotgun (WGS) entry which is preliminary data.</text>
</comment>
<dbReference type="InterPro" id="IPR018309">
    <property type="entry name" value="Tscrpt_reg_PadR_C"/>
</dbReference>
<name>A0ABT9YMF1_9BACI</name>
<gene>
    <name evidence="3" type="ORF">J2S05_003477</name>
</gene>
<dbReference type="Pfam" id="PF03551">
    <property type="entry name" value="PadR"/>
    <property type="match status" value="1"/>
</dbReference>
<accession>A0ABT9YMF1</accession>
<dbReference type="PANTHER" id="PTHR43252">
    <property type="entry name" value="TRANSCRIPTIONAL REGULATOR YQJI"/>
    <property type="match status" value="1"/>
</dbReference>
<dbReference type="InterPro" id="IPR036390">
    <property type="entry name" value="WH_DNA-bd_sf"/>
</dbReference>
<dbReference type="Proteomes" id="UP001225034">
    <property type="component" value="Unassembled WGS sequence"/>
</dbReference>
<dbReference type="Gene3D" id="1.10.10.10">
    <property type="entry name" value="Winged helix-like DNA-binding domain superfamily/Winged helix DNA-binding domain"/>
    <property type="match status" value="1"/>
</dbReference>
<evidence type="ECO:0000313" key="3">
    <source>
        <dbReference type="EMBL" id="MDQ0208665.1"/>
    </source>
</evidence>
<reference evidence="3 4" key="1">
    <citation type="submission" date="2023-07" db="EMBL/GenBank/DDBJ databases">
        <title>Genomic Encyclopedia of Type Strains, Phase IV (KMG-IV): sequencing the most valuable type-strain genomes for metagenomic binning, comparative biology and taxonomic classification.</title>
        <authorList>
            <person name="Goeker M."/>
        </authorList>
    </citation>
    <scope>NUCLEOTIDE SEQUENCE [LARGE SCALE GENOMIC DNA]</scope>
    <source>
        <strain evidence="3 4">DSM 19154</strain>
    </source>
</reference>
<dbReference type="Pfam" id="PF10400">
    <property type="entry name" value="Vir_act_alpha_C"/>
    <property type="match status" value="1"/>
</dbReference>
<dbReference type="Gene3D" id="6.10.140.190">
    <property type="match status" value="1"/>
</dbReference>
<dbReference type="RefSeq" id="WP_306984897.1">
    <property type="nucleotide sequence ID" value="NZ_JAUSUA010000006.1"/>
</dbReference>
<keyword evidence="3" id="KW-0238">DNA-binding</keyword>
<dbReference type="PANTHER" id="PTHR43252:SF2">
    <property type="entry name" value="TRANSCRIPTION REGULATOR, PADR-LIKE FAMILY"/>
    <property type="match status" value="1"/>
</dbReference>
<feature type="domain" description="Transcription regulator PadR N-terminal" evidence="1">
    <location>
        <begin position="7"/>
        <end position="79"/>
    </location>
</feature>